<dbReference type="GO" id="GO:0008168">
    <property type="term" value="F:methyltransferase activity"/>
    <property type="evidence" value="ECO:0007669"/>
    <property type="project" value="UniProtKB-KW"/>
</dbReference>
<keyword evidence="5" id="KW-1185">Reference proteome</keyword>
<sequence length="207" mass="22938">MATSFDISDKEGTSRNRDGGGLQVSIREFLRRPNLVGSAFPASRYLVKALLQPVDWMNARVVVEFGPGTGPLSRALLERMPRDSRLVAIDLSRRFTRHLRRTIEDSRLLAVPAPAASADLILEKHGLGSADLIVTGIPFSTMSAEEGARTLDTSARILQRRGALLAYQMRSTIAPLLAERFGGVETSYVWRNIPPCHIYRAERPRKA</sequence>
<name>A0ABW3NWP1_9SPHN</name>
<reference evidence="5" key="1">
    <citation type="journal article" date="2019" name="Int. J. Syst. Evol. Microbiol.">
        <title>The Global Catalogue of Microorganisms (GCM) 10K type strain sequencing project: providing services to taxonomists for standard genome sequencing and annotation.</title>
        <authorList>
            <consortium name="The Broad Institute Genomics Platform"/>
            <consortium name="The Broad Institute Genome Sequencing Center for Infectious Disease"/>
            <person name="Wu L."/>
            <person name="Ma J."/>
        </authorList>
    </citation>
    <scope>NUCLEOTIDE SEQUENCE [LARGE SCALE GENOMIC DNA]</scope>
    <source>
        <strain evidence="5">CCUG 54329</strain>
    </source>
</reference>
<dbReference type="Pfam" id="PF05175">
    <property type="entry name" value="MTS"/>
    <property type="match status" value="1"/>
</dbReference>
<dbReference type="GO" id="GO:0032259">
    <property type="term" value="P:methylation"/>
    <property type="evidence" value="ECO:0007669"/>
    <property type="project" value="UniProtKB-KW"/>
</dbReference>
<keyword evidence="1 4" id="KW-0489">Methyltransferase</keyword>
<dbReference type="EMBL" id="JBHTLS010000112">
    <property type="protein sequence ID" value="MFD1104786.1"/>
    <property type="molecule type" value="Genomic_DNA"/>
</dbReference>
<feature type="domain" description="Methyltransferase small" evidence="3">
    <location>
        <begin position="42"/>
        <end position="186"/>
    </location>
</feature>
<evidence type="ECO:0000256" key="2">
    <source>
        <dbReference type="ARBA" id="ARBA00022691"/>
    </source>
</evidence>
<organism evidence="4 5">
    <name type="scientific">Sphingobium olei</name>
    <dbReference type="NCBI Taxonomy" id="420955"/>
    <lineage>
        <taxon>Bacteria</taxon>
        <taxon>Pseudomonadati</taxon>
        <taxon>Pseudomonadota</taxon>
        <taxon>Alphaproteobacteria</taxon>
        <taxon>Sphingomonadales</taxon>
        <taxon>Sphingomonadaceae</taxon>
        <taxon>Sphingobium</taxon>
    </lineage>
</organism>
<dbReference type="Gene3D" id="3.40.50.150">
    <property type="entry name" value="Vaccinia Virus protein VP39"/>
    <property type="match status" value="1"/>
</dbReference>
<keyword evidence="2" id="KW-0949">S-adenosyl-L-methionine</keyword>
<gene>
    <name evidence="4" type="ORF">ACFQ24_07845</name>
</gene>
<protein>
    <submittedName>
        <fullName evidence="4">Class I SAM-dependent methyltransferase</fullName>
    </submittedName>
</protein>
<dbReference type="Proteomes" id="UP001597203">
    <property type="component" value="Unassembled WGS sequence"/>
</dbReference>
<keyword evidence="1 4" id="KW-0808">Transferase</keyword>
<evidence type="ECO:0000259" key="3">
    <source>
        <dbReference type="Pfam" id="PF05175"/>
    </source>
</evidence>
<evidence type="ECO:0000256" key="1">
    <source>
        <dbReference type="ARBA" id="ARBA00022603"/>
    </source>
</evidence>
<evidence type="ECO:0000313" key="5">
    <source>
        <dbReference type="Proteomes" id="UP001597203"/>
    </source>
</evidence>
<dbReference type="InterPro" id="IPR007848">
    <property type="entry name" value="Small_mtfrase_dom"/>
</dbReference>
<comment type="caution">
    <text evidence="4">The sequence shown here is derived from an EMBL/GenBank/DDBJ whole genome shotgun (WGS) entry which is preliminary data.</text>
</comment>
<proteinExistence type="predicted"/>
<accession>A0ABW3NWP1</accession>
<dbReference type="SUPFAM" id="SSF53335">
    <property type="entry name" value="S-adenosyl-L-methionine-dependent methyltransferases"/>
    <property type="match status" value="1"/>
</dbReference>
<dbReference type="RefSeq" id="WP_380910266.1">
    <property type="nucleotide sequence ID" value="NZ_JBHTLS010000112.1"/>
</dbReference>
<evidence type="ECO:0000313" key="4">
    <source>
        <dbReference type="EMBL" id="MFD1104786.1"/>
    </source>
</evidence>
<dbReference type="InterPro" id="IPR029063">
    <property type="entry name" value="SAM-dependent_MTases_sf"/>
</dbReference>